<feature type="region of interest" description="Disordered" evidence="1">
    <location>
        <begin position="264"/>
        <end position="284"/>
    </location>
</feature>
<proteinExistence type="predicted"/>
<dbReference type="Proteomes" id="UP000886595">
    <property type="component" value="Unassembled WGS sequence"/>
</dbReference>
<evidence type="ECO:0000313" key="3">
    <source>
        <dbReference type="Proteomes" id="UP000886595"/>
    </source>
</evidence>
<gene>
    <name evidence="2" type="ORF">Bca52824_095479</name>
</gene>
<dbReference type="EMBL" id="JAAMPC010000391">
    <property type="protein sequence ID" value="KAG2242674.1"/>
    <property type="molecule type" value="Genomic_DNA"/>
</dbReference>
<protein>
    <submittedName>
        <fullName evidence="2">Uncharacterized protein</fullName>
    </submittedName>
</protein>
<organism evidence="2 3">
    <name type="scientific">Brassica carinata</name>
    <name type="common">Ethiopian mustard</name>
    <name type="synonym">Abyssinian cabbage</name>
    <dbReference type="NCBI Taxonomy" id="52824"/>
    <lineage>
        <taxon>Eukaryota</taxon>
        <taxon>Viridiplantae</taxon>
        <taxon>Streptophyta</taxon>
        <taxon>Embryophyta</taxon>
        <taxon>Tracheophyta</taxon>
        <taxon>Spermatophyta</taxon>
        <taxon>Magnoliopsida</taxon>
        <taxon>eudicotyledons</taxon>
        <taxon>Gunneridae</taxon>
        <taxon>Pentapetalae</taxon>
        <taxon>rosids</taxon>
        <taxon>malvids</taxon>
        <taxon>Brassicales</taxon>
        <taxon>Brassicaceae</taxon>
        <taxon>Brassiceae</taxon>
        <taxon>Brassica</taxon>
    </lineage>
</organism>
<dbReference type="AlphaFoldDB" id="A0A8X7NYU3"/>
<sequence length="411" mass="45836">MTYRLPEWMLIPDGNKTPPITILETPDVEVLMAVRAWFAELTLCVTIGAEDVAQYQFFCRTDFNIGSSSYNFGNENEGPSFEGFLGEAVVASQSVLEEYFNDQEMMIIHRVHLEMEKAKLDLENQRCYELAHGNELIVIHDTDSEGDGTEPQGSRTLAITLFNPSGSSNQESPFPTNEVIISDETDDVLQTNLSNDSPMEYYEGIPVELNLDQDHVIVNSSSPLIDDGIGFWNEVISAENNNNVKDEQYSDEMDLDIPMSQINSELQPNGTNNVDDANSSTHSAPELDEANRVVLSCEIVPENVSNSQPMYENPVVSKGTYFFYIHLYKYYFLYFIRFNNVIGVLNNTVVISTAENLPQNSGSVDFIHATNNSPAISLTVGLIPHLANDDENLVINLDDSTSEDSMDSGVF</sequence>
<name>A0A8X7NYU3_BRACI</name>
<accession>A0A8X7NYU3</accession>
<keyword evidence="3" id="KW-1185">Reference proteome</keyword>
<reference evidence="2 3" key="1">
    <citation type="submission" date="2020-02" db="EMBL/GenBank/DDBJ databases">
        <authorList>
            <person name="Ma Q."/>
            <person name="Huang Y."/>
            <person name="Song X."/>
            <person name="Pei D."/>
        </authorList>
    </citation>
    <scope>NUCLEOTIDE SEQUENCE [LARGE SCALE GENOMIC DNA]</scope>
    <source>
        <strain evidence="2">Sxm20200214</strain>
        <tissue evidence="2">Leaf</tissue>
    </source>
</reference>
<comment type="caution">
    <text evidence="2">The sequence shown here is derived from an EMBL/GenBank/DDBJ whole genome shotgun (WGS) entry which is preliminary data.</text>
</comment>
<evidence type="ECO:0000313" key="2">
    <source>
        <dbReference type="EMBL" id="KAG2242674.1"/>
    </source>
</evidence>
<feature type="compositionally biased region" description="Polar residues" evidence="1">
    <location>
        <begin position="264"/>
        <end position="283"/>
    </location>
</feature>
<evidence type="ECO:0000256" key="1">
    <source>
        <dbReference type="SAM" id="MobiDB-lite"/>
    </source>
</evidence>